<dbReference type="InterPro" id="IPR025699">
    <property type="entry name" value="ABC2_memb-like"/>
</dbReference>
<feature type="transmembrane region" description="Helical" evidence="1">
    <location>
        <begin position="147"/>
        <end position="171"/>
    </location>
</feature>
<evidence type="ECO:0000256" key="1">
    <source>
        <dbReference type="SAM" id="Phobius"/>
    </source>
</evidence>
<feature type="transmembrane region" description="Helical" evidence="1">
    <location>
        <begin position="39"/>
        <end position="61"/>
    </location>
</feature>
<dbReference type="RefSeq" id="WP_120465974.1">
    <property type="nucleotide sequence ID" value="NZ_CATAJS010000301.1"/>
</dbReference>
<keyword evidence="3" id="KW-1185">Reference proteome</keyword>
<feature type="transmembrane region" description="Helical" evidence="1">
    <location>
        <begin position="12"/>
        <end position="33"/>
    </location>
</feature>
<dbReference type="Proteomes" id="UP000280696">
    <property type="component" value="Unassembled WGS sequence"/>
</dbReference>
<organism evidence="2 3">
    <name type="scientific">Parablautia intestinalis</name>
    <dbReference type="NCBI Taxonomy" id="2320100"/>
    <lineage>
        <taxon>Bacteria</taxon>
        <taxon>Bacillati</taxon>
        <taxon>Bacillota</taxon>
        <taxon>Clostridia</taxon>
        <taxon>Lachnospirales</taxon>
        <taxon>Lachnospiraceae</taxon>
        <taxon>Parablautia</taxon>
    </lineage>
</organism>
<dbReference type="EMBL" id="RAYQ01000001">
    <property type="protein sequence ID" value="RKI94202.1"/>
    <property type="molecule type" value="Genomic_DNA"/>
</dbReference>
<dbReference type="Pfam" id="PF13346">
    <property type="entry name" value="ABC2_membrane_5"/>
    <property type="match status" value="1"/>
</dbReference>
<feature type="transmembrane region" description="Helical" evidence="1">
    <location>
        <begin position="177"/>
        <end position="199"/>
    </location>
</feature>
<accession>A0A3A9AS46</accession>
<protein>
    <submittedName>
        <fullName evidence="2">ABC-2 transporter permease</fullName>
    </submittedName>
</protein>
<keyword evidence="1" id="KW-0472">Membrane</keyword>
<reference evidence="2 3" key="1">
    <citation type="submission" date="2018-09" db="EMBL/GenBank/DDBJ databases">
        <title>Murine metabolic-syndrome-specific gut microbial biobank.</title>
        <authorList>
            <person name="Liu C."/>
        </authorList>
    </citation>
    <scope>NUCLEOTIDE SEQUENCE [LARGE SCALE GENOMIC DNA]</scope>
    <source>
        <strain evidence="2 3">0.1xD8-82</strain>
    </source>
</reference>
<keyword evidence="1" id="KW-0812">Transmembrane</keyword>
<dbReference type="AlphaFoldDB" id="A0A3A9AS46"/>
<evidence type="ECO:0000313" key="3">
    <source>
        <dbReference type="Proteomes" id="UP000280696"/>
    </source>
</evidence>
<feature type="transmembrane region" description="Helical" evidence="1">
    <location>
        <begin position="116"/>
        <end position="140"/>
    </location>
</feature>
<comment type="caution">
    <text evidence="2">The sequence shown here is derived from an EMBL/GenBank/DDBJ whole genome shotgun (WGS) entry which is preliminary data.</text>
</comment>
<proteinExistence type="predicted"/>
<gene>
    <name evidence="2" type="ORF">D7V94_01110</name>
</gene>
<sequence length="209" mass="22571">MKGVLVKDLYIARSNIFVTIVSLVVLGFGLAFLLEISALLVLAPAAATTAAFISITSDAASGWNKNVITMPVPRNQIIGEKFLFYILLAVLGTLAALVPCAVIACFGMKITLYSLLLYGTIGMSICLLAGGISLPCAYLFDPEKSQIVFMMSFMAGAGIITGLVLFINVLFPVKENVLLAFNIVLIISAIWFFISYRIAVKVYQKRDIS</sequence>
<evidence type="ECO:0000313" key="2">
    <source>
        <dbReference type="EMBL" id="RKI94202.1"/>
    </source>
</evidence>
<feature type="transmembrane region" description="Helical" evidence="1">
    <location>
        <begin position="82"/>
        <end position="110"/>
    </location>
</feature>
<keyword evidence="1" id="KW-1133">Transmembrane helix</keyword>
<dbReference type="OrthoDB" id="1655186at2"/>
<name>A0A3A9AS46_9FIRM</name>